<protein>
    <submittedName>
        <fullName evidence="4">Related to dehydrogenase/reductase</fullName>
    </submittedName>
</protein>
<name>A0A1E1L6G0_9HELO</name>
<dbReference type="Gene3D" id="3.40.50.720">
    <property type="entry name" value="NAD(P)-binding Rossmann-like Domain"/>
    <property type="match status" value="1"/>
</dbReference>
<evidence type="ECO:0000313" key="4">
    <source>
        <dbReference type="EMBL" id="CZT06061.1"/>
    </source>
</evidence>
<keyword evidence="2" id="KW-0560">Oxidoreductase</keyword>
<dbReference type="PANTHER" id="PTHR24320">
    <property type="entry name" value="RETINOL DEHYDROGENASE"/>
    <property type="match status" value="1"/>
</dbReference>
<evidence type="ECO:0000256" key="1">
    <source>
        <dbReference type="ARBA" id="ARBA00006484"/>
    </source>
</evidence>
<comment type="similarity">
    <text evidence="1">Belongs to the short-chain dehydrogenases/reductases (SDR) family.</text>
</comment>
<evidence type="ECO:0000313" key="5">
    <source>
        <dbReference type="Proteomes" id="UP000178912"/>
    </source>
</evidence>
<dbReference type="PRINTS" id="PR00081">
    <property type="entry name" value="GDHRDH"/>
</dbReference>
<dbReference type="AlphaFoldDB" id="A0A1E1L6G0"/>
<feature type="transmembrane region" description="Helical" evidence="3">
    <location>
        <begin position="118"/>
        <end position="137"/>
    </location>
</feature>
<feature type="transmembrane region" description="Helical" evidence="3">
    <location>
        <begin position="6"/>
        <end position="28"/>
    </location>
</feature>
<evidence type="ECO:0000256" key="2">
    <source>
        <dbReference type="ARBA" id="ARBA00023002"/>
    </source>
</evidence>
<keyword evidence="5" id="KW-1185">Reference proteome</keyword>
<dbReference type="OrthoDB" id="191139at2759"/>
<dbReference type="Proteomes" id="UP000178912">
    <property type="component" value="Unassembled WGS sequence"/>
</dbReference>
<dbReference type="GO" id="GO:0016491">
    <property type="term" value="F:oxidoreductase activity"/>
    <property type="evidence" value="ECO:0007669"/>
    <property type="project" value="UniProtKB-KW"/>
</dbReference>
<dbReference type="PANTHER" id="PTHR24320:SF152">
    <property type="entry name" value="SHORT-CHAIN DEHYDROGENASE_REDUCTASE FAMILY PROTEIN"/>
    <property type="match status" value="1"/>
</dbReference>
<dbReference type="InterPro" id="IPR002347">
    <property type="entry name" value="SDR_fam"/>
</dbReference>
<keyword evidence="3" id="KW-0812">Transmembrane</keyword>
<dbReference type="SUPFAM" id="SSF51735">
    <property type="entry name" value="NAD(P)-binding Rossmann-fold domains"/>
    <property type="match status" value="1"/>
</dbReference>
<reference evidence="5" key="1">
    <citation type="submission" date="2016-03" db="EMBL/GenBank/DDBJ databases">
        <authorList>
            <person name="Guldener U."/>
        </authorList>
    </citation>
    <scope>NUCLEOTIDE SEQUENCE [LARGE SCALE GENOMIC DNA]</scope>
    <source>
        <strain evidence="5">04CH-RAC-A.6.1</strain>
    </source>
</reference>
<keyword evidence="3" id="KW-1133">Transmembrane helix</keyword>
<evidence type="ECO:0000256" key="3">
    <source>
        <dbReference type="SAM" id="Phobius"/>
    </source>
</evidence>
<dbReference type="EMBL" id="FJUX01000082">
    <property type="protein sequence ID" value="CZT06061.1"/>
    <property type="molecule type" value="Genomic_DNA"/>
</dbReference>
<accession>A0A1E1L6G0</accession>
<gene>
    <name evidence="4" type="ORF">RAG0_11901</name>
</gene>
<proteinExistence type="inferred from homology"/>
<organism evidence="4 5">
    <name type="scientific">Rhynchosporium agropyri</name>
    <dbReference type="NCBI Taxonomy" id="914238"/>
    <lineage>
        <taxon>Eukaryota</taxon>
        <taxon>Fungi</taxon>
        <taxon>Dikarya</taxon>
        <taxon>Ascomycota</taxon>
        <taxon>Pezizomycotina</taxon>
        <taxon>Leotiomycetes</taxon>
        <taxon>Helotiales</taxon>
        <taxon>Ploettnerulaceae</taxon>
        <taxon>Rhynchosporium</taxon>
    </lineage>
</organism>
<dbReference type="Pfam" id="PF00106">
    <property type="entry name" value="adh_short"/>
    <property type="match status" value="1"/>
</dbReference>
<feature type="transmembrane region" description="Helical" evidence="3">
    <location>
        <begin position="88"/>
        <end position="106"/>
    </location>
</feature>
<sequence length="347" mass="38767">MTSSDAEGSILLVGANGGISIGFVVNLLKSSYALTHSAIYAVRDHARAAALKKTLESAPSGHRYIILPVDLTSQSSIRSFAADINSRIASGSLAPISALILNAGVMDTDKEYFTDDGFERTFVVNYLSCFLLTLLLLGSMDRDHGRVIYVGSTTSDVRWWVHQNSYSRKEQRDEIVKASPEMMAKGLETFPDGDVMKTGQRRYARSKILLEAWMYELQRRLNSDPSLRNISVLGHDPGWIGTTDLNRNANVPIRTLLAVLSLVARFTWIFSSNPILRTAEMNGGFLLTLCFDREKFVEHPKALYVDGGVLYKTVPEAEGREFQGNLWKKSLEFVNFKGEETVLKEWK</sequence>
<keyword evidence="3" id="KW-0472">Membrane</keyword>
<dbReference type="InterPro" id="IPR036291">
    <property type="entry name" value="NAD(P)-bd_dom_sf"/>
</dbReference>